<protein>
    <submittedName>
        <fullName evidence="1">Uncharacterized protein</fullName>
    </submittedName>
</protein>
<reference evidence="2" key="1">
    <citation type="submission" date="2016-04" db="EMBL/GenBank/DDBJ databases">
        <title>Cephalotus genome sequencing.</title>
        <authorList>
            <person name="Fukushima K."/>
            <person name="Hasebe M."/>
            <person name="Fang X."/>
        </authorList>
    </citation>
    <scope>NUCLEOTIDE SEQUENCE [LARGE SCALE GENOMIC DNA]</scope>
    <source>
        <strain evidence="2">cv. St1</strain>
    </source>
</reference>
<comment type="caution">
    <text evidence="1">The sequence shown here is derived from an EMBL/GenBank/DDBJ whole genome shotgun (WGS) entry which is preliminary data.</text>
</comment>
<accession>A0A1Q3BQ53</accession>
<evidence type="ECO:0000313" key="1">
    <source>
        <dbReference type="EMBL" id="GAV70151.1"/>
    </source>
</evidence>
<proteinExistence type="predicted"/>
<feature type="non-terminal residue" evidence="1">
    <location>
        <position position="1"/>
    </location>
</feature>
<sequence length="117" mass="13379">FHSFNIKSFQKQHDKVTLQVAKTKLQPIHQNNPLLPKTKLLPIHQNNKSPPIKLSWLHKNFTKRQQMSCPKSSALTMPLLCVPNCTSCIWSFSCCRLSTLLCRQLSCDGITWLGLGY</sequence>
<name>A0A1Q3BQ53_CEPFO</name>
<gene>
    <name evidence="1" type="ORF">CFOL_v3_13649</name>
</gene>
<dbReference type="Proteomes" id="UP000187406">
    <property type="component" value="Unassembled WGS sequence"/>
</dbReference>
<organism evidence="1 2">
    <name type="scientific">Cephalotus follicularis</name>
    <name type="common">Albany pitcher plant</name>
    <dbReference type="NCBI Taxonomy" id="3775"/>
    <lineage>
        <taxon>Eukaryota</taxon>
        <taxon>Viridiplantae</taxon>
        <taxon>Streptophyta</taxon>
        <taxon>Embryophyta</taxon>
        <taxon>Tracheophyta</taxon>
        <taxon>Spermatophyta</taxon>
        <taxon>Magnoliopsida</taxon>
        <taxon>eudicotyledons</taxon>
        <taxon>Gunneridae</taxon>
        <taxon>Pentapetalae</taxon>
        <taxon>rosids</taxon>
        <taxon>fabids</taxon>
        <taxon>Oxalidales</taxon>
        <taxon>Cephalotaceae</taxon>
        <taxon>Cephalotus</taxon>
    </lineage>
</organism>
<dbReference type="InParanoid" id="A0A1Q3BQ53"/>
<evidence type="ECO:0000313" key="2">
    <source>
        <dbReference type="Proteomes" id="UP000187406"/>
    </source>
</evidence>
<keyword evidence="2" id="KW-1185">Reference proteome</keyword>
<dbReference type="EMBL" id="BDDD01000786">
    <property type="protein sequence ID" value="GAV70151.1"/>
    <property type="molecule type" value="Genomic_DNA"/>
</dbReference>
<dbReference type="AlphaFoldDB" id="A0A1Q3BQ53"/>